<protein>
    <submittedName>
        <fullName evidence="2">Uncharacterized protein</fullName>
    </submittedName>
</protein>
<sequence length="30" mass="3436">PLITVKRTNSKTDTKDTENTEHVRPNGLNR</sequence>
<feature type="compositionally biased region" description="Basic and acidic residues" evidence="1">
    <location>
        <begin position="10"/>
        <end position="24"/>
    </location>
</feature>
<dbReference type="EMBL" id="AZMM01004221">
    <property type="protein sequence ID" value="ETJ41833.1"/>
    <property type="molecule type" value="Genomic_DNA"/>
</dbReference>
<name>W1YH28_9ZZZZ</name>
<evidence type="ECO:0000256" key="1">
    <source>
        <dbReference type="SAM" id="MobiDB-lite"/>
    </source>
</evidence>
<proteinExistence type="predicted"/>
<organism evidence="2">
    <name type="scientific">human gut metagenome</name>
    <dbReference type="NCBI Taxonomy" id="408170"/>
    <lineage>
        <taxon>unclassified sequences</taxon>
        <taxon>metagenomes</taxon>
        <taxon>organismal metagenomes</taxon>
    </lineage>
</organism>
<feature type="region of interest" description="Disordered" evidence="1">
    <location>
        <begin position="1"/>
        <end position="30"/>
    </location>
</feature>
<accession>W1YH28</accession>
<reference evidence="2" key="1">
    <citation type="submission" date="2013-12" db="EMBL/GenBank/DDBJ databases">
        <title>A Varibaculum cambriense genome reconstructed from a premature infant gut community with otherwise low bacterial novelty that shifts toward anaerobic metabolism during the third week of life.</title>
        <authorList>
            <person name="Brown C.T."/>
            <person name="Sharon I."/>
            <person name="Thomas B.C."/>
            <person name="Castelle C.J."/>
            <person name="Morowitz M.J."/>
            <person name="Banfield J.F."/>
        </authorList>
    </citation>
    <scope>NUCLEOTIDE SEQUENCE</scope>
</reference>
<feature type="non-terminal residue" evidence="2">
    <location>
        <position position="1"/>
    </location>
</feature>
<dbReference type="AlphaFoldDB" id="W1YH28"/>
<evidence type="ECO:0000313" key="2">
    <source>
        <dbReference type="EMBL" id="ETJ41833.1"/>
    </source>
</evidence>
<gene>
    <name evidence="2" type="ORF">Q604_UNBC04221G0001</name>
</gene>
<comment type="caution">
    <text evidence="2">The sequence shown here is derived from an EMBL/GenBank/DDBJ whole genome shotgun (WGS) entry which is preliminary data.</text>
</comment>